<dbReference type="NCBIfam" id="TIGR00589">
    <property type="entry name" value="ogt"/>
    <property type="match status" value="1"/>
</dbReference>
<keyword evidence="3 9" id="KW-0963">Cytoplasm</keyword>
<comment type="subcellular location">
    <subcellularLocation>
        <location evidence="9">Cytoplasm</location>
    </subcellularLocation>
</comment>
<dbReference type="CDD" id="cd06445">
    <property type="entry name" value="ATase"/>
    <property type="match status" value="1"/>
</dbReference>
<evidence type="ECO:0000256" key="5">
    <source>
        <dbReference type="ARBA" id="ARBA00022679"/>
    </source>
</evidence>
<keyword evidence="6 9" id="KW-0227">DNA damage</keyword>
<gene>
    <name evidence="12" type="primary">ogt</name>
    <name evidence="12" type="ORF">CROST_027740</name>
</gene>
<feature type="domain" description="Methylguanine DNA methyltransferase ribonuclease-like" evidence="11">
    <location>
        <begin position="9"/>
        <end position="70"/>
    </location>
</feature>
<comment type="similarity">
    <text evidence="2 9">Belongs to the MGMT family.</text>
</comment>
<dbReference type="InterPro" id="IPR008332">
    <property type="entry name" value="MethylG_MeTrfase_N"/>
</dbReference>
<dbReference type="InterPro" id="IPR001497">
    <property type="entry name" value="MethylDNA_cys_MeTrfase_AS"/>
</dbReference>
<evidence type="ECO:0000256" key="9">
    <source>
        <dbReference type="HAMAP-Rule" id="MF_00772"/>
    </source>
</evidence>
<keyword evidence="7 9" id="KW-0234">DNA repair</keyword>
<dbReference type="FunFam" id="1.10.10.10:FF:000214">
    <property type="entry name" value="Methylated-DNA--protein-cysteine methyltransferase"/>
    <property type="match status" value="1"/>
</dbReference>
<sequence length="174" mass="19114">MEKEYVCNYNSKIGKLTLISDGENITGLFIKNIEYSKNSEIINMSLSSLEIFKKAKIWLDCYFSGQAPDFIPNIKLKGTEFRKLVWKIIGDIPYGEVITYGDIAKMVAKKMGKTKMSSQAVGGAVGSNPISIIVPCHRVVGAKGNLTGYGGGLDIKVKLLTLEGIGMDKFHMPK</sequence>
<reference evidence="12 13" key="1">
    <citation type="submission" date="2022-04" db="EMBL/GenBank/DDBJ databases">
        <title>Genome sequence of C. roseum typestrain.</title>
        <authorList>
            <person name="Poehlein A."/>
            <person name="Schoch T."/>
            <person name="Duerre P."/>
            <person name="Daniel R."/>
        </authorList>
    </citation>
    <scope>NUCLEOTIDE SEQUENCE [LARGE SCALE GENOMIC DNA]</scope>
    <source>
        <strain evidence="12 13">DSM 7320</strain>
    </source>
</reference>
<evidence type="ECO:0000259" key="11">
    <source>
        <dbReference type="Pfam" id="PF02870"/>
    </source>
</evidence>
<evidence type="ECO:0000259" key="10">
    <source>
        <dbReference type="Pfam" id="PF01035"/>
    </source>
</evidence>
<dbReference type="RefSeq" id="WP_077832081.1">
    <property type="nucleotide sequence ID" value="NZ_CP096983.1"/>
</dbReference>
<dbReference type="InterPro" id="IPR036631">
    <property type="entry name" value="MGMT_N_sf"/>
</dbReference>
<dbReference type="EMBL" id="CP096983">
    <property type="protein sequence ID" value="URZ12057.1"/>
    <property type="molecule type" value="Genomic_DNA"/>
</dbReference>
<dbReference type="PANTHER" id="PTHR10815:SF5">
    <property type="entry name" value="METHYLATED-DNA--PROTEIN-CYSTEINE METHYLTRANSFERASE"/>
    <property type="match status" value="1"/>
</dbReference>
<comment type="miscellaneous">
    <text evidence="9">This enzyme catalyzes only one turnover and therefore is not strictly catalytic. According to one definition, an enzyme is a biocatalyst that acts repeatedly and over many reaction cycles.</text>
</comment>
<dbReference type="InterPro" id="IPR023546">
    <property type="entry name" value="MGMT"/>
</dbReference>
<dbReference type="PANTHER" id="PTHR10815">
    <property type="entry name" value="METHYLATED-DNA--PROTEIN-CYSTEINE METHYLTRANSFERASE"/>
    <property type="match status" value="1"/>
</dbReference>
<dbReference type="AlphaFoldDB" id="A0A1S8MHI9"/>
<dbReference type="GO" id="GO:0003908">
    <property type="term" value="F:methylated-DNA-[protein]-cysteine S-methyltransferase activity"/>
    <property type="evidence" value="ECO:0007669"/>
    <property type="project" value="UniProtKB-UniRule"/>
</dbReference>
<evidence type="ECO:0000313" key="12">
    <source>
        <dbReference type="EMBL" id="URZ12057.1"/>
    </source>
</evidence>
<evidence type="ECO:0000313" key="13">
    <source>
        <dbReference type="Proteomes" id="UP000190951"/>
    </source>
</evidence>
<evidence type="ECO:0000256" key="4">
    <source>
        <dbReference type="ARBA" id="ARBA00022603"/>
    </source>
</evidence>
<dbReference type="InterPro" id="IPR036388">
    <property type="entry name" value="WH-like_DNA-bd_sf"/>
</dbReference>
<dbReference type="Proteomes" id="UP000190951">
    <property type="component" value="Chromosome"/>
</dbReference>
<dbReference type="InterPro" id="IPR036217">
    <property type="entry name" value="MethylDNA_cys_MeTrfase_DNAb"/>
</dbReference>
<dbReference type="SUPFAM" id="SSF46767">
    <property type="entry name" value="Methylated DNA-protein cysteine methyltransferase, C-terminal domain"/>
    <property type="match status" value="1"/>
</dbReference>
<evidence type="ECO:0000256" key="7">
    <source>
        <dbReference type="ARBA" id="ARBA00023204"/>
    </source>
</evidence>
<keyword evidence="4 9" id="KW-0489">Methyltransferase</keyword>
<dbReference type="GO" id="GO:0005737">
    <property type="term" value="C:cytoplasm"/>
    <property type="evidence" value="ECO:0007669"/>
    <property type="project" value="UniProtKB-SubCell"/>
</dbReference>
<dbReference type="GO" id="GO:0032259">
    <property type="term" value="P:methylation"/>
    <property type="evidence" value="ECO:0007669"/>
    <property type="project" value="UniProtKB-KW"/>
</dbReference>
<dbReference type="HAMAP" id="MF_00772">
    <property type="entry name" value="OGT"/>
    <property type="match status" value="1"/>
</dbReference>
<dbReference type="GO" id="GO:0006307">
    <property type="term" value="P:DNA alkylation repair"/>
    <property type="evidence" value="ECO:0007669"/>
    <property type="project" value="UniProtKB-UniRule"/>
</dbReference>
<comment type="catalytic activity">
    <reaction evidence="8 9">
        <text>a 6-O-methyl-2'-deoxyguanosine in DNA + L-cysteinyl-[protein] = S-methyl-L-cysteinyl-[protein] + a 2'-deoxyguanosine in DNA</text>
        <dbReference type="Rhea" id="RHEA:24000"/>
        <dbReference type="Rhea" id="RHEA-COMP:10131"/>
        <dbReference type="Rhea" id="RHEA-COMP:10132"/>
        <dbReference type="Rhea" id="RHEA-COMP:11367"/>
        <dbReference type="Rhea" id="RHEA-COMP:11368"/>
        <dbReference type="ChEBI" id="CHEBI:29950"/>
        <dbReference type="ChEBI" id="CHEBI:82612"/>
        <dbReference type="ChEBI" id="CHEBI:85445"/>
        <dbReference type="ChEBI" id="CHEBI:85448"/>
        <dbReference type="EC" id="2.1.1.63"/>
    </reaction>
</comment>
<proteinExistence type="inferred from homology"/>
<name>A0A1S8MHI9_9CLOT</name>
<protein>
    <recommendedName>
        <fullName evidence="9">Methylated-DNA--protein-cysteine methyltransferase</fullName>
        <ecNumber evidence="9">2.1.1.63</ecNumber>
    </recommendedName>
    <alternativeName>
        <fullName evidence="9">6-O-methylguanine-DNA methyltransferase</fullName>
        <shortName evidence="9">MGMT</shortName>
    </alternativeName>
    <alternativeName>
        <fullName evidence="9">O-6-methylguanine-DNA-alkyltransferase</fullName>
    </alternativeName>
</protein>
<evidence type="ECO:0000256" key="6">
    <source>
        <dbReference type="ARBA" id="ARBA00022763"/>
    </source>
</evidence>
<dbReference type="Gene3D" id="1.10.10.10">
    <property type="entry name" value="Winged helix-like DNA-binding domain superfamily/Winged helix DNA-binding domain"/>
    <property type="match status" value="1"/>
</dbReference>
<dbReference type="SUPFAM" id="SSF53155">
    <property type="entry name" value="Methylated DNA-protein cysteine methyltransferase domain"/>
    <property type="match status" value="1"/>
</dbReference>
<dbReference type="Pfam" id="PF02870">
    <property type="entry name" value="Methyltransf_1N"/>
    <property type="match status" value="1"/>
</dbReference>
<accession>A0A1S8MHI9</accession>
<dbReference type="KEGG" id="crw:CROST_027740"/>
<dbReference type="Pfam" id="PF01035">
    <property type="entry name" value="DNA_binding_1"/>
    <property type="match status" value="1"/>
</dbReference>
<dbReference type="Gene3D" id="3.30.160.70">
    <property type="entry name" value="Methylated DNA-protein cysteine methyltransferase domain"/>
    <property type="match status" value="1"/>
</dbReference>
<comment type="function">
    <text evidence="9">Involved in the cellular defense against the biological effects of O6-methylguanine (O6-MeG) and O4-methylthymine (O4-MeT) in DNA. Repairs the methylated nucleobase in DNA by stoichiometrically transferring the methyl group to a cysteine residue in the enzyme. This is a suicide reaction: the enzyme is irreversibly inactivated.</text>
</comment>
<feature type="active site" description="Nucleophile; methyl group acceptor" evidence="9">
    <location>
        <position position="136"/>
    </location>
</feature>
<evidence type="ECO:0000256" key="8">
    <source>
        <dbReference type="ARBA" id="ARBA00049348"/>
    </source>
</evidence>
<organism evidence="12 13">
    <name type="scientific">Clostridium felsineum</name>
    <dbReference type="NCBI Taxonomy" id="36839"/>
    <lineage>
        <taxon>Bacteria</taxon>
        <taxon>Bacillati</taxon>
        <taxon>Bacillota</taxon>
        <taxon>Clostridia</taxon>
        <taxon>Eubacteriales</taxon>
        <taxon>Clostridiaceae</taxon>
        <taxon>Clostridium</taxon>
    </lineage>
</organism>
<evidence type="ECO:0000256" key="3">
    <source>
        <dbReference type="ARBA" id="ARBA00022490"/>
    </source>
</evidence>
<dbReference type="PROSITE" id="PS00374">
    <property type="entry name" value="MGMT"/>
    <property type="match status" value="1"/>
</dbReference>
<dbReference type="InterPro" id="IPR014048">
    <property type="entry name" value="MethylDNA_cys_MeTrfase_DNA-bd"/>
</dbReference>
<dbReference type="EC" id="2.1.1.63" evidence="9"/>
<keyword evidence="5 9" id="KW-0808">Transferase</keyword>
<keyword evidence="13" id="KW-1185">Reference proteome</keyword>
<dbReference type="STRING" id="84029.CROST_46210"/>
<evidence type="ECO:0000256" key="1">
    <source>
        <dbReference type="ARBA" id="ARBA00001286"/>
    </source>
</evidence>
<comment type="catalytic activity">
    <reaction evidence="1 9">
        <text>a 4-O-methyl-thymidine in DNA + L-cysteinyl-[protein] = a thymidine in DNA + S-methyl-L-cysteinyl-[protein]</text>
        <dbReference type="Rhea" id="RHEA:53428"/>
        <dbReference type="Rhea" id="RHEA-COMP:10131"/>
        <dbReference type="Rhea" id="RHEA-COMP:10132"/>
        <dbReference type="Rhea" id="RHEA-COMP:13555"/>
        <dbReference type="Rhea" id="RHEA-COMP:13556"/>
        <dbReference type="ChEBI" id="CHEBI:29950"/>
        <dbReference type="ChEBI" id="CHEBI:82612"/>
        <dbReference type="ChEBI" id="CHEBI:137386"/>
        <dbReference type="ChEBI" id="CHEBI:137387"/>
        <dbReference type="EC" id="2.1.1.63"/>
    </reaction>
</comment>
<evidence type="ECO:0000256" key="2">
    <source>
        <dbReference type="ARBA" id="ARBA00008711"/>
    </source>
</evidence>
<feature type="domain" description="Methylated-DNA-[protein]-cysteine S-methyltransferase DNA binding" evidence="10">
    <location>
        <begin position="80"/>
        <end position="165"/>
    </location>
</feature>